<dbReference type="SUPFAM" id="SSF52141">
    <property type="entry name" value="Uracil-DNA glycosylase-like"/>
    <property type="match status" value="1"/>
</dbReference>
<gene>
    <name evidence="11" type="ORF">RGQ15_19540</name>
</gene>
<name>A0ABU2HYE6_9RHOB</name>
<dbReference type="Pfam" id="PF13566">
    <property type="entry name" value="DUF4130"/>
    <property type="match status" value="1"/>
</dbReference>
<proteinExistence type="inferred from homology"/>
<evidence type="ECO:0000256" key="5">
    <source>
        <dbReference type="ARBA" id="ARBA00022763"/>
    </source>
</evidence>
<comment type="caution">
    <text evidence="11">The sequence shown here is derived from an EMBL/GenBank/DDBJ whole genome shotgun (WGS) entry which is preliminary data.</text>
</comment>
<evidence type="ECO:0000256" key="2">
    <source>
        <dbReference type="ARBA" id="ARBA00019403"/>
    </source>
</evidence>
<keyword evidence="3" id="KW-0004">4Fe-4S</keyword>
<dbReference type="SMART" id="SM00987">
    <property type="entry name" value="UreE_C"/>
    <property type="match status" value="1"/>
</dbReference>
<evidence type="ECO:0000313" key="11">
    <source>
        <dbReference type="EMBL" id="MDS9469757.1"/>
    </source>
</evidence>
<dbReference type="PANTHER" id="PTHR33693:SF9">
    <property type="entry name" value="TYPE-4 URACIL-DNA GLYCOSYLASE"/>
    <property type="match status" value="1"/>
</dbReference>
<keyword evidence="9" id="KW-0234">DNA repair</keyword>
<comment type="similarity">
    <text evidence="1">Belongs to the uracil-DNA glycosylase (UDG) superfamily. Type 4 (UDGa) family.</text>
</comment>
<keyword evidence="8" id="KW-0411">Iron-sulfur</keyword>
<evidence type="ECO:0000256" key="1">
    <source>
        <dbReference type="ARBA" id="ARBA00006521"/>
    </source>
</evidence>
<dbReference type="Proteomes" id="UP001269144">
    <property type="component" value="Unassembled WGS sequence"/>
</dbReference>
<dbReference type="Gene3D" id="3.40.470.10">
    <property type="entry name" value="Uracil-DNA glycosylase-like domain"/>
    <property type="match status" value="1"/>
</dbReference>
<accession>A0ABU2HYE6</accession>
<keyword evidence="7" id="KW-0408">Iron</keyword>
<dbReference type="InterPro" id="IPR025404">
    <property type="entry name" value="DUF4130"/>
</dbReference>
<dbReference type="InterPro" id="IPR023875">
    <property type="entry name" value="DNA_repair_put"/>
</dbReference>
<evidence type="ECO:0000256" key="7">
    <source>
        <dbReference type="ARBA" id="ARBA00023004"/>
    </source>
</evidence>
<dbReference type="InterPro" id="IPR005273">
    <property type="entry name" value="Ura-DNA_glyco_family4"/>
</dbReference>
<dbReference type="InterPro" id="IPR051536">
    <property type="entry name" value="UDG_Type-4/5"/>
</dbReference>
<dbReference type="SMART" id="SM00986">
    <property type="entry name" value="UDG"/>
    <property type="match status" value="1"/>
</dbReference>
<evidence type="ECO:0000256" key="8">
    <source>
        <dbReference type="ARBA" id="ARBA00023014"/>
    </source>
</evidence>
<dbReference type="InterPro" id="IPR036895">
    <property type="entry name" value="Uracil-DNA_glycosylase-like_sf"/>
</dbReference>
<sequence>MPTRAPFAVWRETARRAVGHAVPPALIDWSGDGGLFAGAELPKEAGSHVPRVPAAFLDLAQTVIWHSAPERFARLYEALWRLDRCVGDPLSPADPLGQTLRLMEKSVRRDIHKMHAFLRFRELPRQARRRRFAAWFEPQHNILEPAVPFFQSRFSDTDWMIATPGLSAHCEGGELTYREGSAPPDLPPDASEALWGIYFENIFNPARIKLGAMRSEMPRKYWKNLPETRLIPDMLAKAEGRVRQMHSAGASAPRPGAERVSERYRSGMPSAEELPRTLADAGVAAAQCRLCGLCEKATQTVWGEGAGDAALMIVGEQPGDVEDLAGRPFVGPAGQLLRAELTKAAIDPARLWLTNAVKHFKFEPRGKRRLHQNPNRTEIEACRWWLQRELALVRPKLVLALGASAAFALTGKVGALSGRRGVIEIGFHGGPIMISWHPSYILRLPDPQHRAEILAQMARDLSRAAEQSFGETA</sequence>
<evidence type="ECO:0000256" key="3">
    <source>
        <dbReference type="ARBA" id="ARBA00022485"/>
    </source>
</evidence>
<keyword evidence="4" id="KW-0479">Metal-binding</keyword>
<dbReference type="Pfam" id="PF03167">
    <property type="entry name" value="UDG"/>
    <property type="match status" value="1"/>
</dbReference>
<feature type="domain" description="Uracil-DNA glycosylase-like" evidence="10">
    <location>
        <begin position="302"/>
        <end position="462"/>
    </location>
</feature>
<evidence type="ECO:0000256" key="9">
    <source>
        <dbReference type="ARBA" id="ARBA00023204"/>
    </source>
</evidence>
<dbReference type="InterPro" id="IPR005122">
    <property type="entry name" value="Uracil-DNA_glycosylase-like"/>
</dbReference>
<keyword evidence="6" id="KW-0378">Hydrolase</keyword>
<keyword evidence="12" id="KW-1185">Reference proteome</keyword>
<reference evidence="12" key="1">
    <citation type="submission" date="2023-07" db="EMBL/GenBank/DDBJ databases">
        <title>Paracoccus sp. MBLB3053 whole genome sequence.</title>
        <authorList>
            <person name="Hwang C.Y."/>
            <person name="Cho E.-S."/>
            <person name="Seo M.-J."/>
        </authorList>
    </citation>
    <scope>NUCLEOTIDE SEQUENCE [LARGE SCALE GENOMIC DNA]</scope>
    <source>
        <strain evidence="12">MBLB3053</strain>
    </source>
</reference>
<protein>
    <recommendedName>
        <fullName evidence="2">Type-4 uracil-DNA glycosylase</fullName>
    </recommendedName>
</protein>
<dbReference type="NCBIfam" id="TIGR03915">
    <property type="entry name" value="SAM_7_link_chp"/>
    <property type="match status" value="1"/>
</dbReference>
<evidence type="ECO:0000259" key="10">
    <source>
        <dbReference type="SMART" id="SM00986"/>
    </source>
</evidence>
<evidence type="ECO:0000256" key="6">
    <source>
        <dbReference type="ARBA" id="ARBA00022801"/>
    </source>
</evidence>
<dbReference type="PANTHER" id="PTHR33693">
    <property type="entry name" value="TYPE-5 URACIL-DNA GLYCOSYLASE"/>
    <property type="match status" value="1"/>
</dbReference>
<dbReference type="EMBL" id="JAVQLW010000004">
    <property type="protein sequence ID" value="MDS9469757.1"/>
    <property type="molecule type" value="Genomic_DNA"/>
</dbReference>
<dbReference type="RefSeq" id="WP_311162480.1">
    <property type="nucleotide sequence ID" value="NZ_JAVQLW010000004.1"/>
</dbReference>
<dbReference type="NCBIfam" id="TIGR03914">
    <property type="entry name" value="UDG_fam_dom"/>
    <property type="match status" value="1"/>
</dbReference>
<evidence type="ECO:0000256" key="4">
    <source>
        <dbReference type="ARBA" id="ARBA00022723"/>
    </source>
</evidence>
<evidence type="ECO:0000313" key="12">
    <source>
        <dbReference type="Proteomes" id="UP001269144"/>
    </source>
</evidence>
<keyword evidence="5" id="KW-0227">DNA damage</keyword>
<organism evidence="11 12">
    <name type="scientific">Paracoccus aurantius</name>
    <dbReference type="NCBI Taxonomy" id="3073814"/>
    <lineage>
        <taxon>Bacteria</taxon>
        <taxon>Pseudomonadati</taxon>
        <taxon>Pseudomonadota</taxon>
        <taxon>Alphaproteobacteria</taxon>
        <taxon>Rhodobacterales</taxon>
        <taxon>Paracoccaceae</taxon>
        <taxon>Paracoccus</taxon>
    </lineage>
</organism>
<dbReference type="CDD" id="cd10030">
    <property type="entry name" value="UDG-F4_TTUDGA_SPO1dp_like"/>
    <property type="match status" value="1"/>
</dbReference>